<feature type="transmembrane region" description="Helical" evidence="1">
    <location>
        <begin position="43"/>
        <end position="61"/>
    </location>
</feature>
<dbReference type="EMBL" id="JAUHHV010000003">
    <property type="protein sequence ID" value="KAK1429547.1"/>
    <property type="molecule type" value="Genomic_DNA"/>
</dbReference>
<protein>
    <recommendedName>
        <fullName evidence="4">Cupin type-1 domain-containing protein</fullName>
    </recommendedName>
</protein>
<evidence type="ECO:0008006" key="4">
    <source>
        <dbReference type="Google" id="ProtNLM"/>
    </source>
</evidence>
<keyword evidence="1" id="KW-0812">Transmembrane</keyword>
<evidence type="ECO:0000313" key="3">
    <source>
        <dbReference type="Proteomes" id="UP001229421"/>
    </source>
</evidence>
<evidence type="ECO:0000256" key="1">
    <source>
        <dbReference type="SAM" id="Phobius"/>
    </source>
</evidence>
<gene>
    <name evidence="2" type="ORF">QVD17_11758</name>
</gene>
<keyword evidence="1" id="KW-0472">Membrane</keyword>
<comment type="caution">
    <text evidence="2">The sequence shown here is derived from an EMBL/GenBank/DDBJ whole genome shotgun (WGS) entry which is preliminary data.</text>
</comment>
<organism evidence="2 3">
    <name type="scientific">Tagetes erecta</name>
    <name type="common">African marigold</name>
    <dbReference type="NCBI Taxonomy" id="13708"/>
    <lineage>
        <taxon>Eukaryota</taxon>
        <taxon>Viridiplantae</taxon>
        <taxon>Streptophyta</taxon>
        <taxon>Embryophyta</taxon>
        <taxon>Tracheophyta</taxon>
        <taxon>Spermatophyta</taxon>
        <taxon>Magnoliopsida</taxon>
        <taxon>eudicotyledons</taxon>
        <taxon>Gunneridae</taxon>
        <taxon>Pentapetalae</taxon>
        <taxon>asterids</taxon>
        <taxon>campanulids</taxon>
        <taxon>Asterales</taxon>
        <taxon>Asteraceae</taxon>
        <taxon>Asteroideae</taxon>
        <taxon>Heliantheae alliance</taxon>
        <taxon>Tageteae</taxon>
        <taxon>Tagetes</taxon>
    </lineage>
</organism>
<keyword evidence="1" id="KW-1133">Transmembrane helix</keyword>
<dbReference type="GO" id="GO:0005802">
    <property type="term" value="C:trans-Golgi network"/>
    <property type="evidence" value="ECO:0007669"/>
    <property type="project" value="TreeGrafter"/>
</dbReference>
<proteinExistence type="predicted"/>
<sequence>MANPRRTSNQINTQIPIFNPNSQSQTLTSTSTKLKLFFKKPQSFPFLLSIFLILTYLFLRFNQQNPKSPIQNFTITTTNQDHDANLIRFKSSSITKDTRGWMLDPVSIALNSPFTNGASVCSSIHVGEIKPGQLRGNHRHHTCNETFFIWGAATVFRLENDKIEKGYAQVIVGVDDVAVAVSPSGTAHALVNVDSTRSTFIIGCQDRAISYNNSNSDFNVWDDLNS</sequence>
<accession>A0AAD8KUW7</accession>
<dbReference type="Proteomes" id="UP001229421">
    <property type="component" value="Unassembled WGS sequence"/>
</dbReference>
<dbReference type="AlphaFoldDB" id="A0AAD8KUW7"/>
<dbReference type="SUPFAM" id="SSF51182">
    <property type="entry name" value="RmlC-like cupins"/>
    <property type="match status" value="1"/>
</dbReference>
<evidence type="ECO:0000313" key="2">
    <source>
        <dbReference type="EMBL" id="KAK1429547.1"/>
    </source>
</evidence>
<dbReference type="GO" id="GO:0005768">
    <property type="term" value="C:endosome"/>
    <property type="evidence" value="ECO:0007669"/>
    <property type="project" value="TreeGrafter"/>
</dbReference>
<keyword evidence="3" id="KW-1185">Reference proteome</keyword>
<reference evidence="2" key="1">
    <citation type="journal article" date="2023" name="bioRxiv">
        <title>Improved chromosome-level genome assembly for marigold (Tagetes erecta).</title>
        <authorList>
            <person name="Jiang F."/>
            <person name="Yuan L."/>
            <person name="Wang S."/>
            <person name="Wang H."/>
            <person name="Xu D."/>
            <person name="Wang A."/>
            <person name="Fan W."/>
        </authorList>
    </citation>
    <scope>NUCLEOTIDE SEQUENCE</scope>
    <source>
        <strain evidence="2">WSJ</strain>
        <tissue evidence="2">Leaf</tissue>
    </source>
</reference>
<dbReference type="PANTHER" id="PTHR37742:SF1">
    <property type="entry name" value="OS01G0810200 PROTEIN"/>
    <property type="match status" value="1"/>
</dbReference>
<dbReference type="InterPro" id="IPR011051">
    <property type="entry name" value="RmlC_Cupin_sf"/>
</dbReference>
<dbReference type="Gene3D" id="2.60.120.10">
    <property type="entry name" value="Jelly Rolls"/>
    <property type="match status" value="1"/>
</dbReference>
<dbReference type="PANTHER" id="PTHR37742">
    <property type="entry name" value="OS01G0810200 PROTEIN"/>
    <property type="match status" value="1"/>
</dbReference>
<dbReference type="CDD" id="cd02208">
    <property type="entry name" value="cupin_RmlC-like"/>
    <property type="match status" value="1"/>
</dbReference>
<dbReference type="InterPro" id="IPR014710">
    <property type="entry name" value="RmlC-like_jellyroll"/>
</dbReference>
<name>A0AAD8KUW7_TARER</name>